<dbReference type="Proteomes" id="UP001182247">
    <property type="component" value="Unassembled WGS sequence"/>
</dbReference>
<organism evidence="1 2">
    <name type="scientific">Morganella morganii</name>
    <name type="common">Proteus morganii</name>
    <dbReference type="NCBI Taxonomy" id="582"/>
    <lineage>
        <taxon>Bacteria</taxon>
        <taxon>Pseudomonadati</taxon>
        <taxon>Pseudomonadota</taxon>
        <taxon>Gammaproteobacteria</taxon>
        <taxon>Enterobacterales</taxon>
        <taxon>Morganellaceae</taxon>
        <taxon>Morganella</taxon>
    </lineage>
</organism>
<accession>A0AAE4JSG6</accession>
<comment type="caution">
    <text evidence="1">The sequence shown here is derived from an EMBL/GenBank/DDBJ whole genome shotgun (WGS) entry which is preliminary data.</text>
</comment>
<dbReference type="InterPro" id="IPR010260">
    <property type="entry name" value="AlpA"/>
</dbReference>
<gene>
    <name evidence="1" type="ORF">OSC06_15650</name>
</gene>
<sequence length="73" mass="8492">MNTINTTTAPSPLDEPLVDMKFITQFTGLTDKWFYKQIQDGQFPKPIKLGRSSRWQKSKVEAWLQARIDESCE</sequence>
<name>A0AAE4JSG6_MORMO</name>
<dbReference type="RefSeq" id="WP_218411200.1">
    <property type="nucleotide sequence ID" value="NZ_CP066137.1"/>
</dbReference>
<dbReference type="AlphaFoldDB" id="A0AAE4JSG6"/>
<protein>
    <submittedName>
        <fullName evidence="1">AlpA family phage regulatory protein</fullName>
    </submittedName>
</protein>
<dbReference type="EMBL" id="JAPKIY010000030">
    <property type="protein sequence ID" value="MDS0899399.1"/>
    <property type="molecule type" value="Genomic_DNA"/>
</dbReference>
<proteinExistence type="predicted"/>
<evidence type="ECO:0000313" key="1">
    <source>
        <dbReference type="EMBL" id="MDS0899399.1"/>
    </source>
</evidence>
<dbReference type="Pfam" id="PF05930">
    <property type="entry name" value="Phage_AlpA"/>
    <property type="match status" value="1"/>
</dbReference>
<reference evidence="1" key="1">
    <citation type="submission" date="2023-02" db="EMBL/GenBank/DDBJ databases">
        <title>Detection, antimicrobial susceptibility and genomic characterization of NDM-producing species of Morganellaceae, Yersiniaceae, and Enterobacteriaceae other than Klebsiella.</title>
        <authorList>
            <person name="Camargo C.H."/>
            <person name="Sacchi C.T."/>
            <person name="Campos K.R."/>
        </authorList>
    </citation>
    <scope>NUCLEOTIDE SEQUENCE</scope>
    <source>
        <strain evidence="1">1189_21</strain>
    </source>
</reference>
<evidence type="ECO:0000313" key="2">
    <source>
        <dbReference type="Proteomes" id="UP001182247"/>
    </source>
</evidence>